<name>A0A382JCX2_9ZZZZ</name>
<protein>
    <submittedName>
        <fullName evidence="1">Uncharacterized protein</fullName>
    </submittedName>
</protein>
<dbReference type="EMBL" id="UINC01073039">
    <property type="protein sequence ID" value="SVC09117.1"/>
    <property type="molecule type" value="Genomic_DNA"/>
</dbReference>
<reference evidence="1" key="1">
    <citation type="submission" date="2018-05" db="EMBL/GenBank/DDBJ databases">
        <authorList>
            <person name="Lanie J.A."/>
            <person name="Ng W.-L."/>
            <person name="Kazmierczak K.M."/>
            <person name="Andrzejewski T.M."/>
            <person name="Davidsen T.M."/>
            <person name="Wayne K.J."/>
            <person name="Tettelin H."/>
            <person name="Glass J.I."/>
            <person name="Rusch D."/>
            <person name="Podicherti R."/>
            <person name="Tsui H.-C.T."/>
            <person name="Winkler M.E."/>
        </authorList>
    </citation>
    <scope>NUCLEOTIDE SEQUENCE</scope>
</reference>
<sequence>MRQVPLLMLARSIVAILVTARAGIFASENDGKVLNVYNWA</sequence>
<dbReference type="AlphaFoldDB" id="A0A382JCX2"/>
<gene>
    <name evidence="1" type="ORF">METZ01_LOCUS261971</name>
</gene>
<feature type="non-terminal residue" evidence="1">
    <location>
        <position position="40"/>
    </location>
</feature>
<evidence type="ECO:0000313" key="1">
    <source>
        <dbReference type="EMBL" id="SVC09117.1"/>
    </source>
</evidence>
<proteinExistence type="predicted"/>
<organism evidence="1">
    <name type="scientific">marine metagenome</name>
    <dbReference type="NCBI Taxonomy" id="408172"/>
    <lineage>
        <taxon>unclassified sequences</taxon>
        <taxon>metagenomes</taxon>
        <taxon>ecological metagenomes</taxon>
    </lineage>
</organism>
<accession>A0A382JCX2</accession>